<proteinExistence type="predicted"/>
<dbReference type="Proteomes" id="UP001217089">
    <property type="component" value="Unassembled WGS sequence"/>
</dbReference>
<evidence type="ECO:0000313" key="2">
    <source>
        <dbReference type="EMBL" id="KAJ8308199.1"/>
    </source>
</evidence>
<gene>
    <name evidence="2" type="ORF">KUTeg_013073</name>
</gene>
<feature type="region of interest" description="Disordered" evidence="1">
    <location>
        <begin position="1"/>
        <end position="103"/>
    </location>
</feature>
<evidence type="ECO:0000256" key="1">
    <source>
        <dbReference type="SAM" id="MobiDB-lite"/>
    </source>
</evidence>
<name>A0ABQ9ESM3_TEGGR</name>
<sequence length="165" mass="18171">MVSSSPPPLEDSGGFDDWGDDDDDFGTFTVNGNEGGDWANFEEPAVSLNAKNDVDDDDDDDDDFGDFGDFSENTDFNSFTPQTQENFKSAASPTTESDKPLRVEPGFKANLFSRQRKVSESIVDDVVDEMIKESDNVIPDMLSELNTIDTCLMSKETAVKVTKVK</sequence>
<keyword evidence="3" id="KW-1185">Reference proteome</keyword>
<feature type="compositionally biased region" description="Acidic residues" evidence="1">
    <location>
        <begin position="13"/>
        <end position="25"/>
    </location>
</feature>
<feature type="compositionally biased region" description="Acidic residues" evidence="1">
    <location>
        <begin position="54"/>
        <end position="66"/>
    </location>
</feature>
<protein>
    <submittedName>
        <fullName evidence="2">Uncharacterized protein</fullName>
    </submittedName>
</protein>
<evidence type="ECO:0000313" key="3">
    <source>
        <dbReference type="Proteomes" id="UP001217089"/>
    </source>
</evidence>
<reference evidence="2 3" key="1">
    <citation type="submission" date="2022-12" db="EMBL/GenBank/DDBJ databases">
        <title>Chromosome-level genome of Tegillarca granosa.</title>
        <authorList>
            <person name="Kim J."/>
        </authorList>
    </citation>
    <scope>NUCLEOTIDE SEQUENCE [LARGE SCALE GENOMIC DNA]</scope>
    <source>
        <strain evidence="2">Teg-2019</strain>
        <tissue evidence="2">Adductor muscle</tissue>
    </source>
</reference>
<accession>A0ABQ9ESM3</accession>
<comment type="caution">
    <text evidence="2">The sequence shown here is derived from an EMBL/GenBank/DDBJ whole genome shotgun (WGS) entry which is preliminary data.</text>
</comment>
<feature type="compositionally biased region" description="Polar residues" evidence="1">
    <location>
        <begin position="71"/>
        <end position="95"/>
    </location>
</feature>
<dbReference type="EMBL" id="JARBDR010000657">
    <property type="protein sequence ID" value="KAJ8308199.1"/>
    <property type="molecule type" value="Genomic_DNA"/>
</dbReference>
<organism evidence="2 3">
    <name type="scientific">Tegillarca granosa</name>
    <name type="common">Malaysian cockle</name>
    <name type="synonym">Anadara granosa</name>
    <dbReference type="NCBI Taxonomy" id="220873"/>
    <lineage>
        <taxon>Eukaryota</taxon>
        <taxon>Metazoa</taxon>
        <taxon>Spiralia</taxon>
        <taxon>Lophotrochozoa</taxon>
        <taxon>Mollusca</taxon>
        <taxon>Bivalvia</taxon>
        <taxon>Autobranchia</taxon>
        <taxon>Pteriomorphia</taxon>
        <taxon>Arcoida</taxon>
        <taxon>Arcoidea</taxon>
        <taxon>Arcidae</taxon>
        <taxon>Tegillarca</taxon>
    </lineage>
</organism>